<comment type="caution">
    <text evidence="1">The sequence shown here is derived from an EMBL/GenBank/DDBJ whole genome shotgun (WGS) entry which is preliminary data.</text>
</comment>
<keyword evidence="2" id="KW-1185">Reference proteome</keyword>
<evidence type="ECO:0000313" key="2">
    <source>
        <dbReference type="Proteomes" id="UP000214365"/>
    </source>
</evidence>
<dbReference type="OrthoDB" id="10302330at2759"/>
<dbReference type="RefSeq" id="XP_020115414.1">
    <property type="nucleotide sequence ID" value="XM_020265367.1"/>
</dbReference>
<evidence type="ECO:0000313" key="1">
    <source>
        <dbReference type="EMBL" id="OKL55293.1"/>
    </source>
</evidence>
<organism evidence="1 2">
    <name type="scientific">Talaromyces atroroseus</name>
    <dbReference type="NCBI Taxonomy" id="1441469"/>
    <lineage>
        <taxon>Eukaryota</taxon>
        <taxon>Fungi</taxon>
        <taxon>Dikarya</taxon>
        <taxon>Ascomycota</taxon>
        <taxon>Pezizomycotina</taxon>
        <taxon>Eurotiomycetes</taxon>
        <taxon>Eurotiomycetidae</taxon>
        <taxon>Eurotiales</taxon>
        <taxon>Trichocomaceae</taxon>
        <taxon>Talaromyces</taxon>
        <taxon>Talaromyces sect. Trachyspermi</taxon>
    </lineage>
</organism>
<accession>A0A225A9Q3</accession>
<gene>
    <name evidence="1" type="ORF">UA08_09442</name>
</gene>
<reference evidence="1 2" key="1">
    <citation type="submission" date="2015-06" db="EMBL/GenBank/DDBJ databases">
        <title>Talaromyces atroroseus IBT 11181 draft genome.</title>
        <authorList>
            <person name="Rasmussen K.B."/>
            <person name="Rasmussen S."/>
            <person name="Petersen B."/>
            <person name="Sicheritz-Ponten T."/>
            <person name="Mortensen U.H."/>
            <person name="Thrane U."/>
        </authorList>
    </citation>
    <scope>NUCLEOTIDE SEQUENCE [LARGE SCALE GENOMIC DNA]</scope>
    <source>
        <strain evidence="1 2">IBT 11181</strain>
    </source>
</reference>
<dbReference type="Proteomes" id="UP000214365">
    <property type="component" value="Unassembled WGS sequence"/>
</dbReference>
<dbReference type="EMBL" id="LFMY01000023">
    <property type="protein sequence ID" value="OKL55293.1"/>
    <property type="molecule type" value="Genomic_DNA"/>
</dbReference>
<dbReference type="GeneID" id="31009198"/>
<proteinExistence type="predicted"/>
<sequence length="234" mass="26236">MDSRDVQITHAIDFIYNCTEDEIHRHGEQMNLLVSRIGAVRSLPNRTDKSQPLIAAHQFLAKVQSSLDATYDMQDCNIVEFVIIAMRRKTLSTNENASLAFCSLGRGSNEIDRQLHVQCALYHAIACYGTDDPLTRSSNREEFYLGKIPAYCDKVNAELAVMRRCIRTGSKLEYLRRAAGGPGLLTVLARVVTSLNLVPWPVLQKVAMLMEEYPLILAASHDFKDQSSNLNAAY</sequence>
<name>A0A225A9Q3_TALAT</name>
<protein>
    <submittedName>
        <fullName evidence="1">Uncharacterized protein</fullName>
    </submittedName>
</protein>
<dbReference type="AlphaFoldDB" id="A0A225A9Q3"/>